<dbReference type="GeneID" id="54589181"/>
<keyword evidence="11 13" id="KW-0472">Membrane</keyword>
<proteinExistence type="inferred from homology"/>
<dbReference type="EMBL" id="ML987203">
    <property type="protein sequence ID" value="KAF2244057.1"/>
    <property type="molecule type" value="Genomic_DNA"/>
</dbReference>
<dbReference type="AlphaFoldDB" id="A0A6A6I1A3"/>
<keyword evidence="8" id="KW-0560">Oxidoreductase</keyword>
<evidence type="ECO:0000256" key="5">
    <source>
        <dbReference type="ARBA" id="ARBA00022692"/>
    </source>
</evidence>
<evidence type="ECO:0000256" key="3">
    <source>
        <dbReference type="ARBA" id="ARBA00010617"/>
    </source>
</evidence>
<dbReference type="RefSeq" id="XP_033679061.1">
    <property type="nucleotide sequence ID" value="XM_033835851.1"/>
</dbReference>
<comment type="cofactor">
    <cofactor evidence="1 12">
        <name>heme</name>
        <dbReference type="ChEBI" id="CHEBI:30413"/>
    </cofactor>
</comment>
<evidence type="ECO:0000256" key="8">
    <source>
        <dbReference type="ARBA" id="ARBA00023002"/>
    </source>
</evidence>
<dbReference type="SUPFAM" id="SSF48264">
    <property type="entry name" value="Cytochrome P450"/>
    <property type="match status" value="1"/>
</dbReference>
<dbReference type="FunFam" id="1.10.630.10:FF:000069">
    <property type="entry name" value="Cytochrome P450, putative (Eurofung)"/>
    <property type="match status" value="1"/>
</dbReference>
<keyword evidence="6 12" id="KW-0479">Metal-binding</keyword>
<evidence type="ECO:0000313" key="15">
    <source>
        <dbReference type="Proteomes" id="UP000800094"/>
    </source>
</evidence>
<evidence type="ECO:0000256" key="7">
    <source>
        <dbReference type="ARBA" id="ARBA00022989"/>
    </source>
</evidence>
<sequence length="514" mass="58538">MTVSEYLSHVSKLEAFGALLAAYLLYGICLAIYRLYLSPISKFPGPKLAAYTLWYEFYYDVVKRGRFAWEIKRMHEVYGPVVRINPYELHVSDPDFYEELYAGHNRKRNKWAWSADMFGVPGSMLATVDHDLHRRRRAPIAPYFSQQAIRRFDPVIREKLDVLYAKFEEYEKSGQPVNLDAAFTALTTDIITEYAFGISYGHLEAEGFNPEWVPLLMSASENSLLHKQIPWITGVMRKIPLSLLLKIKPEMGNFVVFQEGIHNRLEEIRSGKNPVDPTSDKATIFHGILSSDLPASELTPLRLQGEGQTIVAAGTLTTAHYLKSTMYHILSNPAILQKLRAELEGAMPNLAVLPPYRELDRLEYLNAVINEGFRLSHGIIQRLTRIAPDEALQVAGYTIPPNTPISMSSWDLHLNPTLFPSPHNFKPERWLEPGADALKKYLVNFTKGSRMCLGKDLARTEIVYTLSLLVRRWGGDVDGGMKLWETDRSDVEIEHDFFNPFPRFESKGVRVAFG</sequence>
<dbReference type="GO" id="GO:0016705">
    <property type="term" value="F:oxidoreductase activity, acting on paired donors, with incorporation or reduction of molecular oxygen"/>
    <property type="evidence" value="ECO:0007669"/>
    <property type="project" value="InterPro"/>
</dbReference>
<dbReference type="Pfam" id="PF00067">
    <property type="entry name" value="p450"/>
    <property type="match status" value="1"/>
</dbReference>
<evidence type="ECO:0000256" key="4">
    <source>
        <dbReference type="ARBA" id="ARBA00022617"/>
    </source>
</evidence>
<dbReference type="Gene3D" id="1.10.630.10">
    <property type="entry name" value="Cytochrome P450"/>
    <property type="match status" value="1"/>
</dbReference>
<evidence type="ECO:0000256" key="6">
    <source>
        <dbReference type="ARBA" id="ARBA00022723"/>
    </source>
</evidence>
<dbReference type="GO" id="GO:0016020">
    <property type="term" value="C:membrane"/>
    <property type="evidence" value="ECO:0007669"/>
    <property type="project" value="UniProtKB-SubCell"/>
</dbReference>
<keyword evidence="7 13" id="KW-1133">Transmembrane helix</keyword>
<dbReference type="PRINTS" id="PR00463">
    <property type="entry name" value="EP450I"/>
</dbReference>
<keyword evidence="5 13" id="KW-0812">Transmembrane</keyword>
<evidence type="ECO:0000256" key="11">
    <source>
        <dbReference type="ARBA" id="ARBA00023136"/>
    </source>
</evidence>
<gene>
    <name evidence="14" type="ORF">BU26DRAFT_608544</name>
</gene>
<dbReference type="CDD" id="cd11062">
    <property type="entry name" value="CYP58-like"/>
    <property type="match status" value="1"/>
</dbReference>
<evidence type="ECO:0000256" key="2">
    <source>
        <dbReference type="ARBA" id="ARBA00004167"/>
    </source>
</evidence>
<dbReference type="Proteomes" id="UP000800094">
    <property type="component" value="Unassembled WGS sequence"/>
</dbReference>
<evidence type="ECO:0000256" key="9">
    <source>
        <dbReference type="ARBA" id="ARBA00023004"/>
    </source>
</evidence>
<keyword evidence="10 14" id="KW-0503">Monooxygenase</keyword>
<protein>
    <submittedName>
        <fullName evidence="14">Putative P450 monooxygenase</fullName>
    </submittedName>
</protein>
<feature type="transmembrane region" description="Helical" evidence="13">
    <location>
        <begin position="15"/>
        <end position="37"/>
    </location>
</feature>
<dbReference type="InterPro" id="IPR036396">
    <property type="entry name" value="Cyt_P450_sf"/>
</dbReference>
<evidence type="ECO:0000256" key="10">
    <source>
        <dbReference type="ARBA" id="ARBA00023033"/>
    </source>
</evidence>
<dbReference type="InterPro" id="IPR002401">
    <property type="entry name" value="Cyt_P450_E_grp-I"/>
</dbReference>
<organism evidence="14 15">
    <name type="scientific">Trematosphaeria pertusa</name>
    <dbReference type="NCBI Taxonomy" id="390896"/>
    <lineage>
        <taxon>Eukaryota</taxon>
        <taxon>Fungi</taxon>
        <taxon>Dikarya</taxon>
        <taxon>Ascomycota</taxon>
        <taxon>Pezizomycotina</taxon>
        <taxon>Dothideomycetes</taxon>
        <taxon>Pleosporomycetidae</taxon>
        <taxon>Pleosporales</taxon>
        <taxon>Massarineae</taxon>
        <taxon>Trematosphaeriaceae</taxon>
        <taxon>Trematosphaeria</taxon>
    </lineage>
</organism>
<evidence type="ECO:0000256" key="12">
    <source>
        <dbReference type="PIRSR" id="PIRSR602401-1"/>
    </source>
</evidence>
<dbReference type="GO" id="GO:0004497">
    <property type="term" value="F:monooxygenase activity"/>
    <property type="evidence" value="ECO:0007669"/>
    <property type="project" value="UniProtKB-KW"/>
</dbReference>
<reference evidence="14" key="1">
    <citation type="journal article" date="2020" name="Stud. Mycol.">
        <title>101 Dothideomycetes genomes: a test case for predicting lifestyles and emergence of pathogens.</title>
        <authorList>
            <person name="Haridas S."/>
            <person name="Albert R."/>
            <person name="Binder M."/>
            <person name="Bloem J."/>
            <person name="Labutti K."/>
            <person name="Salamov A."/>
            <person name="Andreopoulos B."/>
            <person name="Baker S."/>
            <person name="Barry K."/>
            <person name="Bills G."/>
            <person name="Bluhm B."/>
            <person name="Cannon C."/>
            <person name="Castanera R."/>
            <person name="Culley D."/>
            <person name="Daum C."/>
            <person name="Ezra D."/>
            <person name="Gonzalez J."/>
            <person name="Henrissat B."/>
            <person name="Kuo A."/>
            <person name="Liang C."/>
            <person name="Lipzen A."/>
            <person name="Lutzoni F."/>
            <person name="Magnuson J."/>
            <person name="Mondo S."/>
            <person name="Nolan M."/>
            <person name="Ohm R."/>
            <person name="Pangilinan J."/>
            <person name="Park H.-J."/>
            <person name="Ramirez L."/>
            <person name="Alfaro M."/>
            <person name="Sun H."/>
            <person name="Tritt A."/>
            <person name="Yoshinaga Y."/>
            <person name="Zwiers L.-H."/>
            <person name="Turgeon B."/>
            <person name="Goodwin S."/>
            <person name="Spatafora J."/>
            <person name="Crous P."/>
            <person name="Grigoriev I."/>
        </authorList>
    </citation>
    <scope>NUCLEOTIDE SEQUENCE</scope>
    <source>
        <strain evidence="14">CBS 122368</strain>
    </source>
</reference>
<comment type="subcellular location">
    <subcellularLocation>
        <location evidence="2">Membrane</location>
        <topology evidence="2">Single-pass membrane protein</topology>
    </subcellularLocation>
</comment>
<evidence type="ECO:0000256" key="1">
    <source>
        <dbReference type="ARBA" id="ARBA00001971"/>
    </source>
</evidence>
<dbReference type="GO" id="GO:0020037">
    <property type="term" value="F:heme binding"/>
    <property type="evidence" value="ECO:0007669"/>
    <property type="project" value="InterPro"/>
</dbReference>
<dbReference type="InterPro" id="IPR001128">
    <property type="entry name" value="Cyt_P450"/>
</dbReference>
<comment type="similarity">
    <text evidence="3">Belongs to the cytochrome P450 family.</text>
</comment>
<dbReference type="PANTHER" id="PTHR24305:SF157">
    <property type="entry name" value="N-ACETYLTRYPTOPHAN 6-HYDROXYLASE IVOC-RELATED"/>
    <property type="match status" value="1"/>
</dbReference>
<keyword evidence="9 12" id="KW-0408">Iron</keyword>
<dbReference type="GO" id="GO:0005506">
    <property type="term" value="F:iron ion binding"/>
    <property type="evidence" value="ECO:0007669"/>
    <property type="project" value="InterPro"/>
</dbReference>
<feature type="binding site" description="axial binding residue" evidence="12">
    <location>
        <position position="452"/>
    </location>
    <ligand>
        <name>heme</name>
        <dbReference type="ChEBI" id="CHEBI:30413"/>
    </ligand>
    <ligandPart>
        <name>Fe</name>
        <dbReference type="ChEBI" id="CHEBI:18248"/>
    </ligandPart>
</feature>
<dbReference type="InterPro" id="IPR050121">
    <property type="entry name" value="Cytochrome_P450_monoxygenase"/>
</dbReference>
<dbReference type="OrthoDB" id="3945418at2759"/>
<accession>A0A6A6I1A3</accession>
<keyword evidence="15" id="KW-1185">Reference proteome</keyword>
<dbReference type="PRINTS" id="PR00385">
    <property type="entry name" value="P450"/>
</dbReference>
<dbReference type="PANTHER" id="PTHR24305">
    <property type="entry name" value="CYTOCHROME P450"/>
    <property type="match status" value="1"/>
</dbReference>
<evidence type="ECO:0000256" key="13">
    <source>
        <dbReference type="SAM" id="Phobius"/>
    </source>
</evidence>
<keyword evidence="4 12" id="KW-0349">Heme</keyword>
<evidence type="ECO:0000313" key="14">
    <source>
        <dbReference type="EMBL" id="KAF2244057.1"/>
    </source>
</evidence>
<name>A0A6A6I1A3_9PLEO</name>